<dbReference type="Proteomes" id="UP000289708">
    <property type="component" value="Unassembled WGS sequence"/>
</dbReference>
<accession>A0A4Q0MBC0</accession>
<comment type="caution">
    <text evidence="1">The sequence shown here is derived from an EMBL/GenBank/DDBJ whole genome shotgun (WGS) entry which is preliminary data.</text>
</comment>
<dbReference type="OrthoDB" id="1550427at2"/>
<dbReference type="RefSeq" id="WP_128778744.1">
    <property type="nucleotide sequence ID" value="NZ_RYFI01000018.1"/>
</dbReference>
<dbReference type="Gene3D" id="3.90.1720.10">
    <property type="entry name" value="endopeptidase domain like (from Nostoc punctiforme)"/>
    <property type="match status" value="1"/>
</dbReference>
<dbReference type="EMBL" id="RYFI01000018">
    <property type="protein sequence ID" value="RXF70333.1"/>
    <property type="molecule type" value="Genomic_DNA"/>
</dbReference>
<organism evidence="1 2">
    <name type="scientific">Hansschlegelia zhihuaiae</name>
    <dbReference type="NCBI Taxonomy" id="405005"/>
    <lineage>
        <taxon>Bacteria</taxon>
        <taxon>Pseudomonadati</taxon>
        <taxon>Pseudomonadota</taxon>
        <taxon>Alphaproteobacteria</taxon>
        <taxon>Hyphomicrobiales</taxon>
        <taxon>Methylopilaceae</taxon>
        <taxon>Hansschlegelia</taxon>
    </lineage>
</organism>
<reference evidence="1 2" key="1">
    <citation type="submission" date="2018-12" db="EMBL/GenBank/DDBJ databases">
        <title>bacterium Hansschlegelia zhihuaiae S113.</title>
        <authorList>
            <person name="He J."/>
        </authorList>
    </citation>
    <scope>NUCLEOTIDE SEQUENCE [LARGE SCALE GENOMIC DNA]</scope>
    <source>
        <strain evidence="1 2">S 113</strain>
    </source>
</reference>
<gene>
    <name evidence="1" type="ORF">EK403_17430</name>
</gene>
<protein>
    <submittedName>
        <fullName evidence="1">Lipo-like protein</fullName>
    </submittedName>
</protein>
<evidence type="ECO:0000313" key="2">
    <source>
        <dbReference type="Proteomes" id="UP000289708"/>
    </source>
</evidence>
<dbReference type="AlphaFoldDB" id="A0A4Q0MBC0"/>
<sequence length="270" mass="30888">MDWLGNAIGRGAVGYLNREVRREPLVSVDPEKLRASLEIGDVLLIAGRSRVASVIRRMTSSIWSHAALYVGDMLDVREPDGERHTLVEMELGIGCASAPLSKYASEQTRICRPFDLDVREREQVARYCILRLGYEYDVKNIFDLMRYLTPLPFISPRCGRRLLMLGSGLPTRAICSSLIARAFEQVRYPILPRIETVTDEGARREILHIRHHSLYMPRDFDISPYFEVVKPTLVHGFDYRTVEWAERRQAPRSAAVYPPSPAMVAMRRRG</sequence>
<evidence type="ECO:0000313" key="1">
    <source>
        <dbReference type="EMBL" id="RXF70333.1"/>
    </source>
</evidence>
<keyword evidence="2" id="KW-1185">Reference proteome</keyword>
<dbReference type="SUPFAM" id="SSF54001">
    <property type="entry name" value="Cysteine proteinases"/>
    <property type="match status" value="1"/>
</dbReference>
<dbReference type="InterPro" id="IPR038765">
    <property type="entry name" value="Papain-like_cys_pep_sf"/>
</dbReference>
<proteinExistence type="predicted"/>
<name>A0A4Q0MBC0_9HYPH</name>